<dbReference type="PANTHER" id="PTHR37478:SF2">
    <property type="entry name" value="UPF0251 PROTEIN TK0562"/>
    <property type="match status" value="1"/>
</dbReference>
<dbReference type="HAMAP" id="MF_00674">
    <property type="entry name" value="UPF0251"/>
    <property type="match status" value="1"/>
</dbReference>
<evidence type="ECO:0000256" key="1">
    <source>
        <dbReference type="ARBA" id="ARBA00009350"/>
    </source>
</evidence>
<keyword evidence="3" id="KW-0238">DNA-binding</keyword>
<dbReference type="AlphaFoldDB" id="A0A7W5H019"/>
<dbReference type="EMBL" id="JACHYB010000001">
    <property type="protein sequence ID" value="MBB3186063.1"/>
    <property type="molecule type" value="Genomic_DNA"/>
</dbReference>
<sequence length="183" mass="21000">MPRPKRWRKVSNPPIISGFKPYGSSIDNDSAESIFLRFEEYEAIRLCDYEGMNHHEASMEMQVSRPTLTRIYAIARQKIAEAFVMGKQIIIEGGKIYFDSDWYNCHQCGSYFNRLNKQEPIIRCPLCNSDQIASADQSAEYPETFSNNGRCTCPICGFSKPHVHGMPCKHEICPHCHGHLRHS</sequence>
<evidence type="ECO:0000313" key="4">
    <source>
        <dbReference type="Proteomes" id="UP000544222"/>
    </source>
</evidence>
<dbReference type="SUPFAM" id="SSF88659">
    <property type="entry name" value="Sigma3 and sigma4 domains of RNA polymerase sigma factors"/>
    <property type="match status" value="1"/>
</dbReference>
<keyword evidence="4" id="KW-1185">Reference proteome</keyword>
<comment type="similarity">
    <text evidence="1 2">Belongs to the UPF0251 family.</text>
</comment>
<proteinExistence type="inferred from homology"/>
<gene>
    <name evidence="3" type="ORF">FHX64_000226</name>
</gene>
<reference evidence="3 4" key="1">
    <citation type="submission" date="2020-08" db="EMBL/GenBank/DDBJ databases">
        <title>Genomic Encyclopedia of Type Strains, Phase IV (KMG-IV): sequencing the most valuable type-strain genomes for metagenomic binning, comparative biology and taxonomic classification.</title>
        <authorList>
            <person name="Goeker M."/>
        </authorList>
    </citation>
    <scope>NUCLEOTIDE SEQUENCE [LARGE SCALE GENOMIC DNA]</scope>
    <source>
        <strain evidence="3 4">DSM 27471</strain>
    </source>
</reference>
<dbReference type="RefSeq" id="WP_183411993.1">
    <property type="nucleotide sequence ID" value="NZ_JACHYB010000001.1"/>
</dbReference>
<dbReference type="Proteomes" id="UP000544222">
    <property type="component" value="Unassembled WGS sequence"/>
</dbReference>
<dbReference type="PANTHER" id="PTHR37478">
    <property type="match status" value="1"/>
</dbReference>
<organism evidence="3 4">
    <name type="scientific">Microbacter margulisiae</name>
    <dbReference type="NCBI Taxonomy" id="1350067"/>
    <lineage>
        <taxon>Bacteria</taxon>
        <taxon>Pseudomonadati</taxon>
        <taxon>Bacteroidota</taxon>
        <taxon>Bacteroidia</taxon>
        <taxon>Bacteroidales</taxon>
        <taxon>Porphyromonadaceae</taxon>
        <taxon>Microbacter</taxon>
    </lineage>
</organism>
<dbReference type="InterPro" id="IPR002852">
    <property type="entry name" value="UPF0251"/>
</dbReference>
<comment type="caution">
    <text evidence="3">The sequence shown here is derived from an EMBL/GenBank/DDBJ whole genome shotgun (WGS) entry which is preliminary data.</text>
</comment>
<dbReference type="GO" id="GO:0003677">
    <property type="term" value="F:DNA binding"/>
    <property type="evidence" value="ECO:0007669"/>
    <property type="project" value="UniProtKB-KW"/>
</dbReference>
<name>A0A7W5H019_9PORP</name>
<accession>A0A7W5H019</accession>
<dbReference type="InterPro" id="IPR013324">
    <property type="entry name" value="RNA_pol_sigma_r3/r4-like"/>
</dbReference>
<evidence type="ECO:0000256" key="2">
    <source>
        <dbReference type="HAMAP-Rule" id="MF_00674"/>
    </source>
</evidence>
<evidence type="ECO:0000313" key="3">
    <source>
        <dbReference type="EMBL" id="MBB3186063.1"/>
    </source>
</evidence>
<protein>
    <recommendedName>
        <fullName evidence="2">UPF0251 protein FHX64_000226</fullName>
    </recommendedName>
</protein>
<dbReference type="Pfam" id="PF02001">
    <property type="entry name" value="DUF134"/>
    <property type="match status" value="1"/>
</dbReference>